<name>A0ABR6NHV5_9SPHN</name>
<proteinExistence type="inferred from homology"/>
<feature type="transmembrane region" description="Helical" evidence="8">
    <location>
        <begin position="12"/>
        <end position="30"/>
    </location>
</feature>
<dbReference type="InterPro" id="IPR050277">
    <property type="entry name" value="Sodium:Solute_Symporter"/>
</dbReference>
<sequence length="522" mass="55497">MSSFIDPVATGVFITLFFLISSLGFVASRWKRADLGHIEEWGLGGRRFGPLLVWFLLGGDLYTAYTFVALPALMYAAGGSGFFAVPYSIIVFPIVFAVFPKVWGVCAKHGYVTAADMVAGLYRNRTLALMIALTGIVATMPYLSLQLVGLEAIFAGLGLHASITIFGSEMELPLFVAFLVMAGFTYNSGLRAPAMIAIVKDILIYTTLIAAILIVPAKLGGYGAVFDAVPPEKLLIPDAEPGSLGPQFAYATLALGGALGLFLYPHALTGLLSASSRDAIRRNAVFMPIYAFALALLLLLGFMALAAGVKDMPQYADGFARFGNIYAVPALFKHLFPSWFVGVAFAAIAIGALVPGAIMSIAAANLFTRNVYRAYIRPECSEAHETQVAKIFSLLVKAGALGFVTFFPETSVVQLQLIGGIWMCQTLPAVLMGLYVRWLDSRALLTGWIAGMGAGTLMAGATGFKDSVYTLTIPGLEIPCYSAVSALVLNIMVTLALSLIIRLRTGAAPSSPPAPVRPALQD</sequence>
<feature type="transmembrane region" description="Helical" evidence="8">
    <location>
        <begin position="413"/>
        <end position="436"/>
    </location>
</feature>
<protein>
    <submittedName>
        <fullName evidence="9">SSS family solute:Na+ symporter</fullName>
    </submittedName>
</protein>
<feature type="transmembrane region" description="Helical" evidence="8">
    <location>
        <begin position="83"/>
        <end position="106"/>
    </location>
</feature>
<keyword evidence="3" id="KW-0813">Transport</keyword>
<dbReference type="CDD" id="cd10322">
    <property type="entry name" value="SLC5sbd"/>
    <property type="match status" value="1"/>
</dbReference>
<dbReference type="Pfam" id="PF00474">
    <property type="entry name" value="SSF"/>
    <property type="match status" value="1"/>
</dbReference>
<keyword evidence="5 8" id="KW-1133">Transmembrane helix</keyword>
<evidence type="ECO:0000256" key="2">
    <source>
        <dbReference type="ARBA" id="ARBA00006434"/>
    </source>
</evidence>
<feature type="transmembrane region" description="Helical" evidence="8">
    <location>
        <begin position="51"/>
        <end position="77"/>
    </location>
</feature>
<feature type="transmembrane region" description="Helical" evidence="8">
    <location>
        <begin position="127"/>
        <end position="160"/>
    </location>
</feature>
<dbReference type="PROSITE" id="PS50283">
    <property type="entry name" value="NA_SOLUT_SYMP_3"/>
    <property type="match status" value="1"/>
</dbReference>
<dbReference type="Proteomes" id="UP001138540">
    <property type="component" value="Unassembled WGS sequence"/>
</dbReference>
<evidence type="ECO:0000256" key="7">
    <source>
        <dbReference type="RuleBase" id="RU362091"/>
    </source>
</evidence>
<evidence type="ECO:0000256" key="8">
    <source>
        <dbReference type="SAM" id="Phobius"/>
    </source>
</evidence>
<gene>
    <name evidence="9" type="ORF">HNP60_002825</name>
</gene>
<reference evidence="9 10" key="1">
    <citation type="submission" date="2020-08" db="EMBL/GenBank/DDBJ databases">
        <title>Exploring microbial biodiversity for novel pathways involved in the catabolism of aromatic compounds derived from lignin.</title>
        <authorList>
            <person name="Elkins J."/>
        </authorList>
    </citation>
    <scope>NUCLEOTIDE SEQUENCE [LARGE SCALE GENOMIC DNA]</scope>
    <source>
        <strain evidence="9 10">B1D3A</strain>
    </source>
</reference>
<organism evidence="9 10">
    <name type="scientific">Sphingobium lignivorans</name>
    <dbReference type="NCBI Taxonomy" id="2735886"/>
    <lineage>
        <taxon>Bacteria</taxon>
        <taxon>Pseudomonadati</taxon>
        <taxon>Pseudomonadota</taxon>
        <taxon>Alphaproteobacteria</taxon>
        <taxon>Sphingomonadales</taxon>
        <taxon>Sphingomonadaceae</taxon>
        <taxon>Sphingobium</taxon>
    </lineage>
</organism>
<feature type="transmembrane region" description="Helical" evidence="8">
    <location>
        <begin position="244"/>
        <end position="264"/>
    </location>
</feature>
<feature type="transmembrane region" description="Helical" evidence="8">
    <location>
        <begin position="339"/>
        <end position="367"/>
    </location>
</feature>
<dbReference type="InterPro" id="IPR001734">
    <property type="entry name" value="Na/solute_symporter"/>
</dbReference>
<feature type="transmembrane region" description="Helical" evidence="8">
    <location>
        <begin position="172"/>
        <end position="190"/>
    </location>
</feature>
<evidence type="ECO:0000313" key="9">
    <source>
        <dbReference type="EMBL" id="MBB5986851.1"/>
    </source>
</evidence>
<feature type="transmembrane region" description="Helical" evidence="8">
    <location>
        <begin position="388"/>
        <end position="407"/>
    </location>
</feature>
<evidence type="ECO:0000256" key="6">
    <source>
        <dbReference type="ARBA" id="ARBA00023136"/>
    </source>
</evidence>
<dbReference type="EMBL" id="JACHKA010000001">
    <property type="protein sequence ID" value="MBB5986851.1"/>
    <property type="molecule type" value="Genomic_DNA"/>
</dbReference>
<feature type="transmembrane region" description="Helical" evidence="8">
    <location>
        <begin position="202"/>
        <end position="224"/>
    </location>
</feature>
<dbReference type="InterPro" id="IPR038377">
    <property type="entry name" value="Na/Glc_symporter_sf"/>
</dbReference>
<comment type="subcellular location">
    <subcellularLocation>
        <location evidence="1">Membrane</location>
        <topology evidence="1">Multi-pass membrane protein</topology>
    </subcellularLocation>
</comment>
<comment type="similarity">
    <text evidence="2 7">Belongs to the sodium:solute symporter (SSF) (TC 2.A.21) family.</text>
</comment>
<comment type="caution">
    <text evidence="9">The sequence shown here is derived from an EMBL/GenBank/DDBJ whole genome shotgun (WGS) entry which is preliminary data.</text>
</comment>
<keyword evidence="10" id="KW-1185">Reference proteome</keyword>
<keyword evidence="4 8" id="KW-0812">Transmembrane</keyword>
<dbReference type="PANTHER" id="PTHR48086">
    <property type="entry name" value="SODIUM/PROLINE SYMPORTER-RELATED"/>
    <property type="match status" value="1"/>
</dbReference>
<accession>A0ABR6NHV5</accession>
<evidence type="ECO:0000256" key="5">
    <source>
        <dbReference type="ARBA" id="ARBA00022989"/>
    </source>
</evidence>
<evidence type="ECO:0000313" key="10">
    <source>
        <dbReference type="Proteomes" id="UP001138540"/>
    </source>
</evidence>
<dbReference type="NCBIfam" id="NF046076">
    <property type="entry name" value="monocarbox_MctP"/>
    <property type="match status" value="1"/>
</dbReference>
<dbReference type="Gene3D" id="1.20.1730.10">
    <property type="entry name" value="Sodium/glucose cotransporter"/>
    <property type="match status" value="1"/>
</dbReference>
<evidence type="ECO:0000256" key="4">
    <source>
        <dbReference type="ARBA" id="ARBA00022692"/>
    </source>
</evidence>
<dbReference type="RefSeq" id="WP_184154834.1">
    <property type="nucleotide sequence ID" value="NZ_JACHKA010000001.1"/>
</dbReference>
<evidence type="ECO:0000256" key="1">
    <source>
        <dbReference type="ARBA" id="ARBA00004141"/>
    </source>
</evidence>
<feature type="transmembrane region" description="Helical" evidence="8">
    <location>
        <begin position="443"/>
        <end position="461"/>
    </location>
</feature>
<dbReference type="PANTHER" id="PTHR48086:SF8">
    <property type="entry name" value="MONOCARBOXYLIC ACID PERMEASE"/>
    <property type="match status" value="1"/>
</dbReference>
<evidence type="ECO:0000256" key="3">
    <source>
        <dbReference type="ARBA" id="ARBA00022448"/>
    </source>
</evidence>
<feature type="transmembrane region" description="Helical" evidence="8">
    <location>
        <begin position="285"/>
        <end position="309"/>
    </location>
</feature>
<feature type="transmembrane region" description="Helical" evidence="8">
    <location>
        <begin position="481"/>
        <end position="501"/>
    </location>
</feature>
<keyword evidence="6 8" id="KW-0472">Membrane</keyword>